<evidence type="ECO:0000313" key="3">
    <source>
        <dbReference type="Proteomes" id="UP001307705"/>
    </source>
</evidence>
<keyword evidence="3" id="KW-1185">Reference proteome</keyword>
<gene>
    <name evidence="2" type="ORF">Ataiwa_16990</name>
</gene>
<keyword evidence="1" id="KW-0255">Endonuclease</keyword>
<protein>
    <recommendedName>
        <fullName evidence="1">mRNA interferase</fullName>
        <ecNumber evidence="1">3.1.-.-</ecNumber>
    </recommendedName>
</protein>
<dbReference type="Gene3D" id="2.30.30.110">
    <property type="match status" value="1"/>
</dbReference>
<dbReference type="InterPro" id="IPR011067">
    <property type="entry name" value="Plasmid_toxin/cell-grow_inhib"/>
</dbReference>
<evidence type="ECO:0000313" key="2">
    <source>
        <dbReference type="EMBL" id="GMQ33427.1"/>
    </source>
</evidence>
<organism evidence="2 3">
    <name type="scientific">Algoriphagus taiwanensis</name>
    <dbReference type="NCBI Taxonomy" id="1445656"/>
    <lineage>
        <taxon>Bacteria</taxon>
        <taxon>Pseudomonadati</taxon>
        <taxon>Bacteroidota</taxon>
        <taxon>Cytophagia</taxon>
        <taxon>Cytophagales</taxon>
        <taxon>Cyclobacteriaceae</taxon>
        <taxon>Algoriphagus</taxon>
    </lineage>
</organism>
<dbReference type="SUPFAM" id="SSF50118">
    <property type="entry name" value="Cell growth inhibitor/plasmid maintenance toxic component"/>
    <property type="match status" value="1"/>
</dbReference>
<proteinExistence type="inferred from homology"/>
<dbReference type="Proteomes" id="UP001307705">
    <property type="component" value="Unassembled WGS sequence"/>
</dbReference>
<accession>A0ABQ6Q350</accession>
<sequence length="113" mass="12868">MKAQFEIWLVNLNPARGTEPGKIRPAVVIQSNLLNQLDHPSTLICPITSRLSKEENILRVRLGIKVTGLEQDSEILVDQIRALDNRRFLEKLGKLSLEKALELREKLQAVIDF</sequence>
<comment type="similarity">
    <text evidence="1">Belongs to the PemK/MazF family.</text>
</comment>
<reference evidence="2 3" key="1">
    <citation type="submission" date="2023-08" db="EMBL/GenBank/DDBJ databases">
        <title>Draft genome sequence of Algoriphagus taiwanensis.</title>
        <authorList>
            <person name="Takatani N."/>
            <person name="Hosokawa M."/>
            <person name="Sawabe T."/>
        </authorList>
    </citation>
    <scope>NUCLEOTIDE SEQUENCE [LARGE SCALE GENOMIC DNA]</scope>
    <source>
        <strain evidence="2 3">JCM 19755</strain>
    </source>
</reference>
<keyword evidence="1" id="KW-0378">Hydrolase</keyword>
<comment type="function">
    <text evidence="1">Toxic component of a type II toxin-antitoxin (TA) system.</text>
</comment>
<keyword evidence="1" id="KW-0540">Nuclease</keyword>
<dbReference type="PIRSF" id="PIRSF033490">
    <property type="entry name" value="MazF"/>
    <property type="match status" value="1"/>
</dbReference>
<name>A0ABQ6Q350_9BACT</name>
<dbReference type="PANTHER" id="PTHR33988:SF2">
    <property type="entry name" value="ENDORIBONUCLEASE MAZF"/>
    <property type="match status" value="1"/>
</dbReference>
<comment type="caution">
    <text evidence="2">The sequence shown here is derived from an EMBL/GenBank/DDBJ whole genome shotgun (WGS) entry which is preliminary data.</text>
</comment>
<dbReference type="Pfam" id="PF02452">
    <property type="entry name" value="PemK_toxin"/>
    <property type="match status" value="1"/>
</dbReference>
<dbReference type="InterPro" id="IPR003477">
    <property type="entry name" value="PemK-like"/>
</dbReference>
<dbReference type="PANTHER" id="PTHR33988">
    <property type="entry name" value="ENDORIBONUCLEASE MAZF-RELATED"/>
    <property type="match status" value="1"/>
</dbReference>
<dbReference type="EMBL" id="BTPE01000005">
    <property type="protein sequence ID" value="GMQ33427.1"/>
    <property type="molecule type" value="Genomic_DNA"/>
</dbReference>
<dbReference type="RefSeq" id="WP_338228216.1">
    <property type="nucleotide sequence ID" value="NZ_BTPE01000005.1"/>
</dbReference>
<dbReference type="EC" id="3.1.-.-" evidence="1"/>
<evidence type="ECO:0000256" key="1">
    <source>
        <dbReference type="PIRNR" id="PIRNR033490"/>
    </source>
</evidence>